<proteinExistence type="predicted"/>
<protein>
    <recommendedName>
        <fullName evidence="3">F-box domain-containing protein</fullName>
    </recommendedName>
</protein>
<evidence type="ECO:0000313" key="1">
    <source>
        <dbReference type="EMBL" id="CZT17880.1"/>
    </source>
</evidence>
<dbReference type="OrthoDB" id="3816007at2759"/>
<dbReference type="AlphaFoldDB" id="A0A2D3UXI7"/>
<dbReference type="EMBL" id="FJUY01000004">
    <property type="protein sequence ID" value="CZT17880.1"/>
    <property type="molecule type" value="Genomic_DNA"/>
</dbReference>
<sequence>MENSPLAKLPAELLNDIVEMALTHNEVVLSGSRKMPNAASLLQTCKTMREGYSTMFFSTNDFIYCPMSTDCLKDISRFEDVIGPSKVEAMGSMVVLMRVPAYKEGAPPIARAIKAFCNARERPSIPGSKLSISGVFLELTYDNVSFRRFFIDLQHPSDSIFPIIRDIRKEQDDTYSRAVEKEKVSQVDDHWLRINQYSDLQDALGDLDDTVRSVYYSLASDGK</sequence>
<accession>A0A2D3UXI7</accession>
<reference evidence="1 2" key="1">
    <citation type="submission" date="2016-03" db="EMBL/GenBank/DDBJ databases">
        <authorList>
            <person name="Ploux O."/>
        </authorList>
    </citation>
    <scope>NUCLEOTIDE SEQUENCE [LARGE SCALE GENOMIC DNA]</scope>
    <source>
        <strain evidence="1 2">URUG2</strain>
    </source>
</reference>
<keyword evidence="2" id="KW-1185">Reference proteome</keyword>
<dbReference type="Proteomes" id="UP000225277">
    <property type="component" value="Unassembled WGS sequence"/>
</dbReference>
<name>A0A2D3UXI7_9PEZI</name>
<gene>
    <name evidence="1" type="ORF">RCC_03716</name>
</gene>
<organism evidence="1 2">
    <name type="scientific">Ramularia collo-cygni</name>
    <dbReference type="NCBI Taxonomy" id="112498"/>
    <lineage>
        <taxon>Eukaryota</taxon>
        <taxon>Fungi</taxon>
        <taxon>Dikarya</taxon>
        <taxon>Ascomycota</taxon>
        <taxon>Pezizomycotina</taxon>
        <taxon>Dothideomycetes</taxon>
        <taxon>Dothideomycetidae</taxon>
        <taxon>Mycosphaerellales</taxon>
        <taxon>Mycosphaerellaceae</taxon>
        <taxon>Ramularia</taxon>
    </lineage>
</organism>
<evidence type="ECO:0000313" key="2">
    <source>
        <dbReference type="Proteomes" id="UP000225277"/>
    </source>
</evidence>
<evidence type="ECO:0008006" key="3">
    <source>
        <dbReference type="Google" id="ProtNLM"/>
    </source>
</evidence>
<dbReference type="RefSeq" id="XP_023624770.1">
    <property type="nucleotide sequence ID" value="XM_023769002.1"/>
</dbReference>
<dbReference type="GeneID" id="35598913"/>